<dbReference type="Proteomes" id="UP000280344">
    <property type="component" value="Chromosome"/>
</dbReference>
<feature type="transmembrane region" description="Helical" evidence="6">
    <location>
        <begin position="179"/>
        <end position="200"/>
    </location>
</feature>
<dbReference type="CDD" id="cd06261">
    <property type="entry name" value="TM_PBP2"/>
    <property type="match status" value="1"/>
</dbReference>
<dbReference type="KEGG" id="flh:EJ997_09575"/>
<evidence type="ECO:0000313" key="8">
    <source>
        <dbReference type="EMBL" id="AZQ77547.1"/>
    </source>
</evidence>
<protein>
    <submittedName>
        <fullName evidence="8">ABC transporter permease subunit</fullName>
    </submittedName>
</protein>
<dbReference type="EMBL" id="CP034593">
    <property type="protein sequence ID" value="AZQ77547.1"/>
    <property type="molecule type" value="Genomic_DNA"/>
</dbReference>
<feature type="transmembrane region" description="Helical" evidence="6">
    <location>
        <begin position="12"/>
        <end position="36"/>
    </location>
</feature>
<keyword evidence="9" id="KW-1185">Reference proteome</keyword>
<dbReference type="Gene3D" id="1.10.3720.10">
    <property type="entry name" value="MetI-like"/>
    <property type="match status" value="1"/>
</dbReference>
<dbReference type="InterPro" id="IPR000515">
    <property type="entry name" value="MetI-like"/>
</dbReference>
<feature type="domain" description="ABC transmembrane type-1" evidence="7">
    <location>
        <begin position="15"/>
        <end position="197"/>
    </location>
</feature>
<dbReference type="PANTHER" id="PTHR30177:SF4">
    <property type="entry name" value="OSMOPROTECTANT IMPORT PERMEASE PROTEIN OSMW"/>
    <property type="match status" value="1"/>
</dbReference>
<dbReference type="PANTHER" id="PTHR30177">
    <property type="entry name" value="GLYCINE BETAINE/L-PROLINE TRANSPORT SYSTEM PERMEASE PROTEIN PROW"/>
    <property type="match status" value="1"/>
</dbReference>
<dbReference type="OrthoDB" id="3233284at2"/>
<keyword evidence="3 6" id="KW-0812">Transmembrane</keyword>
<dbReference type="GO" id="GO:0031460">
    <property type="term" value="P:glycine betaine transport"/>
    <property type="evidence" value="ECO:0007669"/>
    <property type="project" value="TreeGrafter"/>
</dbReference>
<dbReference type="SUPFAM" id="SSF161098">
    <property type="entry name" value="MetI-like"/>
    <property type="match status" value="1"/>
</dbReference>
<sequence length="218" mass="22934">MTWLSHSWRNVLELLLVHLSIAVPAIIIATLIAIPIGRFAYRFPRVGGPVLSASTLLYAIPALPMLIIIPVIFSTSLRSATTIIIALIAYGVALLVRSAADGFAAVDRSIRESAMAIGYSKRQMLWKVDLPLATPVIISGIRVVTVSTVGLTTIGALVGISNLGSLFTDGFQRGIPAEVITGIVLTVAVALLLDGIVQLIGRLLTPWVHAAAPKGVGA</sequence>
<dbReference type="InterPro" id="IPR035906">
    <property type="entry name" value="MetI-like_sf"/>
</dbReference>
<dbReference type="PROSITE" id="PS50928">
    <property type="entry name" value="ABC_TM1"/>
    <property type="match status" value="1"/>
</dbReference>
<dbReference type="InterPro" id="IPR051204">
    <property type="entry name" value="ABC_transp_perm/SBD"/>
</dbReference>
<feature type="transmembrane region" description="Helical" evidence="6">
    <location>
        <begin position="132"/>
        <end position="158"/>
    </location>
</feature>
<comment type="subcellular location">
    <subcellularLocation>
        <location evidence="6">Cell membrane</location>
        <topology evidence="6">Multi-pass membrane protein</topology>
    </subcellularLocation>
    <subcellularLocation>
        <location evidence="1">Membrane</location>
        <topology evidence="1">Multi-pass membrane protein</topology>
    </subcellularLocation>
</comment>
<feature type="transmembrane region" description="Helical" evidence="6">
    <location>
        <begin position="56"/>
        <end position="73"/>
    </location>
</feature>
<evidence type="ECO:0000256" key="2">
    <source>
        <dbReference type="ARBA" id="ARBA00022448"/>
    </source>
</evidence>
<evidence type="ECO:0000256" key="3">
    <source>
        <dbReference type="ARBA" id="ARBA00022692"/>
    </source>
</evidence>
<keyword evidence="2 6" id="KW-0813">Transport</keyword>
<keyword evidence="4 6" id="KW-1133">Transmembrane helix</keyword>
<accession>A0A3S9PYV9</accession>
<evidence type="ECO:0000256" key="5">
    <source>
        <dbReference type="ARBA" id="ARBA00023136"/>
    </source>
</evidence>
<feature type="transmembrane region" description="Helical" evidence="6">
    <location>
        <begin position="80"/>
        <end position="100"/>
    </location>
</feature>
<gene>
    <name evidence="8" type="ORF">EJ997_09575</name>
</gene>
<organism evidence="8 9">
    <name type="scientific">Flaviflexus ciconiae</name>
    <dbReference type="NCBI Taxonomy" id="2496867"/>
    <lineage>
        <taxon>Bacteria</taxon>
        <taxon>Bacillati</taxon>
        <taxon>Actinomycetota</taxon>
        <taxon>Actinomycetes</taxon>
        <taxon>Actinomycetales</taxon>
        <taxon>Actinomycetaceae</taxon>
        <taxon>Flaviflexus</taxon>
    </lineage>
</organism>
<evidence type="ECO:0000256" key="1">
    <source>
        <dbReference type="ARBA" id="ARBA00004141"/>
    </source>
</evidence>
<evidence type="ECO:0000256" key="6">
    <source>
        <dbReference type="RuleBase" id="RU363032"/>
    </source>
</evidence>
<reference evidence="8 9" key="1">
    <citation type="submission" date="2018-12" db="EMBL/GenBank/DDBJ databases">
        <title>Complete genome sequence of Flaviflexus sp. H23T48.</title>
        <authorList>
            <person name="Bae J.-W."/>
            <person name="Lee J.-Y."/>
        </authorList>
    </citation>
    <scope>NUCLEOTIDE SEQUENCE [LARGE SCALE GENOMIC DNA]</scope>
    <source>
        <strain evidence="8 9">H23T48</strain>
    </source>
</reference>
<name>A0A3S9PYV9_9ACTO</name>
<dbReference type="GO" id="GO:0055085">
    <property type="term" value="P:transmembrane transport"/>
    <property type="evidence" value="ECO:0007669"/>
    <property type="project" value="InterPro"/>
</dbReference>
<evidence type="ECO:0000259" key="7">
    <source>
        <dbReference type="PROSITE" id="PS50928"/>
    </source>
</evidence>
<evidence type="ECO:0000313" key="9">
    <source>
        <dbReference type="Proteomes" id="UP000280344"/>
    </source>
</evidence>
<dbReference type="GO" id="GO:0005886">
    <property type="term" value="C:plasma membrane"/>
    <property type="evidence" value="ECO:0007669"/>
    <property type="project" value="UniProtKB-SubCell"/>
</dbReference>
<dbReference type="AlphaFoldDB" id="A0A3S9PYV9"/>
<dbReference type="RefSeq" id="WP_126704350.1">
    <property type="nucleotide sequence ID" value="NZ_CP034593.1"/>
</dbReference>
<dbReference type="Pfam" id="PF00528">
    <property type="entry name" value="BPD_transp_1"/>
    <property type="match status" value="1"/>
</dbReference>
<proteinExistence type="inferred from homology"/>
<evidence type="ECO:0000256" key="4">
    <source>
        <dbReference type="ARBA" id="ARBA00022989"/>
    </source>
</evidence>
<comment type="similarity">
    <text evidence="6">Belongs to the binding-protein-dependent transport system permease family.</text>
</comment>
<keyword evidence="5 6" id="KW-0472">Membrane</keyword>